<evidence type="ECO:0000313" key="2">
    <source>
        <dbReference type="Proteomes" id="UP000309038"/>
    </source>
</evidence>
<gene>
    <name evidence="1" type="ORF">EW026_g7715</name>
</gene>
<dbReference type="Proteomes" id="UP000309038">
    <property type="component" value="Unassembled WGS sequence"/>
</dbReference>
<protein>
    <submittedName>
        <fullName evidence="1">Uncharacterized protein</fullName>
    </submittedName>
</protein>
<sequence length="176" mass="20228">MIAEKKYYVKFLMYAMLPDDPAPPVRNGKAKFKRGSQVKSDSLELDGISRCNFLAVALIQHGLEKEYLPEFPFKLWWYGSGGESKAELIEQDMEYNRVIARLLCKPNILDVTMSFDLDKIAQFRLRKRPLALDDDEITGTTTELSRGSKVPRLDFYDDASRVNGLSLINIKRKFRA</sequence>
<dbReference type="AlphaFoldDB" id="A0A4S4K6V9"/>
<accession>A0A4S4K6V9</accession>
<organism evidence="1 2">
    <name type="scientific">Hermanssonia centrifuga</name>
    <dbReference type="NCBI Taxonomy" id="98765"/>
    <lineage>
        <taxon>Eukaryota</taxon>
        <taxon>Fungi</taxon>
        <taxon>Dikarya</taxon>
        <taxon>Basidiomycota</taxon>
        <taxon>Agaricomycotina</taxon>
        <taxon>Agaricomycetes</taxon>
        <taxon>Polyporales</taxon>
        <taxon>Meruliaceae</taxon>
        <taxon>Hermanssonia</taxon>
    </lineage>
</organism>
<comment type="caution">
    <text evidence="1">The sequence shown here is derived from an EMBL/GenBank/DDBJ whole genome shotgun (WGS) entry which is preliminary data.</text>
</comment>
<dbReference type="EMBL" id="SGPJ01000631">
    <property type="protein sequence ID" value="THG93548.1"/>
    <property type="molecule type" value="Genomic_DNA"/>
</dbReference>
<name>A0A4S4K6V9_9APHY</name>
<proteinExistence type="predicted"/>
<reference evidence="1 2" key="1">
    <citation type="submission" date="2019-02" db="EMBL/GenBank/DDBJ databases">
        <title>Genome sequencing of the rare red list fungi Phlebia centrifuga.</title>
        <authorList>
            <person name="Buettner E."/>
            <person name="Kellner H."/>
        </authorList>
    </citation>
    <scope>NUCLEOTIDE SEQUENCE [LARGE SCALE GENOMIC DNA]</scope>
    <source>
        <strain evidence="1 2">DSM 108282</strain>
    </source>
</reference>
<keyword evidence="2" id="KW-1185">Reference proteome</keyword>
<evidence type="ECO:0000313" key="1">
    <source>
        <dbReference type="EMBL" id="THG93548.1"/>
    </source>
</evidence>